<comment type="caution">
    <text evidence="1">The sequence shown here is derived from an EMBL/GenBank/DDBJ whole genome shotgun (WGS) entry which is preliminary data.</text>
</comment>
<sequence>YSGSVGYLMSLIASAKAILDGNSKDGSPKQYLFSASTEFRKLWKIKPPENYKKADCDYVKYHAVPIEGTKPTERPSHKNAACYAGCRRKPGFDNFDITCMPLQKKGVVDLVEAYEFFNSFTEVGVFAEGIQLWEEKDGVHCHMPAGIGNPHSVYAALVAYRWIDSCPPLIWEYLNIMSKEGKRHPLQVLPYLIAKYHITGGHCFISVNSYGSGVTGQAANPLLGVAAKIYFDTKDTRGQENYENLGTYVNTAIGEVARLITPTVKIKSGTASWATTVAAPKFLLEKPEDGLHSDLYEMYTTPKITSKQIEEFLSERFTKEKE</sequence>
<protein>
    <submittedName>
        <fullName evidence="1">Uncharacterized protein</fullName>
    </submittedName>
</protein>
<evidence type="ECO:0000313" key="1">
    <source>
        <dbReference type="EMBL" id="KKM24753.1"/>
    </source>
</evidence>
<organism evidence="1">
    <name type="scientific">marine sediment metagenome</name>
    <dbReference type="NCBI Taxonomy" id="412755"/>
    <lineage>
        <taxon>unclassified sequences</taxon>
        <taxon>metagenomes</taxon>
        <taxon>ecological metagenomes</taxon>
    </lineage>
</organism>
<gene>
    <name evidence="1" type="ORF">LCGC14_1602000</name>
</gene>
<dbReference type="AlphaFoldDB" id="A0A0F9KRJ0"/>
<dbReference type="EMBL" id="LAZR01012858">
    <property type="protein sequence ID" value="KKM24753.1"/>
    <property type="molecule type" value="Genomic_DNA"/>
</dbReference>
<proteinExistence type="predicted"/>
<name>A0A0F9KRJ0_9ZZZZ</name>
<reference evidence="1" key="1">
    <citation type="journal article" date="2015" name="Nature">
        <title>Complex archaea that bridge the gap between prokaryotes and eukaryotes.</title>
        <authorList>
            <person name="Spang A."/>
            <person name="Saw J.H."/>
            <person name="Jorgensen S.L."/>
            <person name="Zaremba-Niedzwiedzka K."/>
            <person name="Martijn J."/>
            <person name="Lind A.E."/>
            <person name="van Eijk R."/>
            <person name="Schleper C."/>
            <person name="Guy L."/>
            <person name="Ettema T.J."/>
        </authorList>
    </citation>
    <scope>NUCLEOTIDE SEQUENCE</scope>
</reference>
<feature type="non-terminal residue" evidence="1">
    <location>
        <position position="1"/>
    </location>
</feature>
<accession>A0A0F9KRJ0</accession>